<reference evidence="1 2" key="1">
    <citation type="submission" date="2024-01" db="EMBL/GenBank/DDBJ databases">
        <title>The genomes of 5 underutilized Papilionoideae crops provide insights into root nodulation and disease resistanc.</title>
        <authorList>
            <person name="Jiang F."/>
        </authorList>
    </citation>
    <scope>NUCLEOTIDE SEQUENCE [LARGE SCALE GENOMIC DNA]</scope>
    <source>
        <strain evidence="1">LVBAO_FW01</strain>
        <tissue evidence="1">Leaves</tissue>
    </source>
</reference>
<gene>
    <name evidence="1" type="ORF">VNO77_25955</name>
</gene>
<dbReference type="Proteomes" id="UP001367508">
    <property type="component" value="Unassembled WGS sequence"/>
</dbReference>
<organism evidence="1 2">
    <name type="scientific">Canavalia gladiata</name>
    <name type="common">Sword bean</name>
    <name type="synonym">Dolichos gladiatus</name>
    <dbReference type="NCBI Taxonomy" id="3824"/>
    <lineage>
        <taxon>Eukaryota</taxon>
        <taxon>Viridiplantae</taxon>
        <taxon>Streptophyta</taxon>
        <taxon>Embryophyta</taxon>
        <taxon>Tracheophyta</taxon>
        <taxon>Spermatophyta</taxon>
        <taxon>Magnoliopsida</taxon>
        <taxon>eudicotyledons</taxon>
        <taxon>Gunneridae</taxon>
        <taxon>Pentapetalae</taxon>
        <taxon>rosids</taxon>
        <taxon>fabids</taxon>
        <taxon>Fabales</taxon>
        <taxon>Fabaceae</taxon>
        <taxon>Papilionoideae</taxon>
        <taxon>50 kb inversion clade</taxon>
        <taxon>NPAAA clade</taxon>
        <taxon>indigoferoid/millettioid clade</taxon>
        <taxon>Phaseoleae</taxon>
        <taxon>Canavalia</taxon>
    </lineage>
</organism>
<sequence>MSMKQYSRYGSLSLPESSTIVSKGFLYLYSKLIAKNSLCTKMNIAQERLAYISDDPSIWKIKHEKVKHYQLLELRHMKTRQQYNDINDVINMLAL</sequence>
<evidence type="ECO:0000313" key="1">
    <source>
        <dbReference type="EMBL" id="KAK7322569.1"/>
    </source>
</evidence>
<name>A0AAN9KV76_CANGL</name>
<accession>A0AAN9KV76</accession>
<proteinExistence type="predicted"/>
<protein>
    <submittedName>
        <fullName evidence="1">Uncharacterized protein</fullName>
    </submittedName>
</protein>
<dbReference type="AlphaFoldDB" id="A0AAN9KV76"/>
<comment type="caution">
    <text evidence="1">The sequence shown here is derived from an EMBL/GenBank/DDBJ whole genome shotgun (WGS) entry which is preliminary data.</text>
</comment>
<dbReference type="EMBL" id="JAYMYQ010000006">
    <property type="protein sequence ID" value="KAK7322569.1"/>
    <property type="molecule type" value="Genomic_DNA"/>
</dbReference>
<keyword evidence="2" id="KW-1185">Reference proteome</keyword>
<evidence type="ECO:0000313" key="2">
    <source>
        <dbReference type="Proteomes" id="UP001367508"/>
    </source>
</evidence>